<evidence type="ECO:0000313" key="6">
    <source>
        <dbReference type="Proteomes" id="UP000520767"/>
    </source>
</evidence>
<dbReference type="AlphaFoldDB" id="A0A7W7Q678"/>
<evidence type="ECO:0000256" key="2">
    <source>
        <dbReference type="ARBA" id="ARBA00023125"/>
    </source>
</evidence>
<evidence type="ECO:0000313" key="5">
    <source>
        <dbReference type="EMBL" id="MBB4907489.1"/>
    </source>
</evidence>
<accession>A0A7W7Q678</accession>
<keyword evidence="3" id="KW-0804">Transcription</keyword>
<dbReference type="InterPro" id="IPR001845">
    <property type="entry name" value="HTH_ArsR_DNA-bd_dom"/>
</dbReference>
<dbReference type="GO" id="GO:0003677">
    <property type="term" value="F:DNA binding"/>
    <property type="evidence" value="ECO:0007669"/>
    <property type="project" value="UniProtKB-KW"/>
</dbReference>
<keyword evidence="1" id="KW-0805">Transcription regulation</keyword>
<dbReference type="SMART" id="SM00418">
    <property type="entry name" value="HTH_ARSR"/>
    <property type="match status" value="1"/>
</dbReference>
<organism evidence="5 6">
    <name type="scientific">Actinophytocola algeriensis</name>
    <dbReference type="NCBI Taxonomy" id="1768010"/>
    <lineage>
        <taxon>Bacteria</taxon>
        <taxon>Bacillati</taxon>
        <taxon>Actinomycetota</taxon>
        <taxon>Actinomycetes</taxon>
        <taxon>Pseudonocardiales</taxon>
        <taxon>Pseudonocardiaceae</taxon>
    </lineage>
</organism>
<dbReference type="InterPro" id="IPR036388">
    <property type="entry name" value="WH-like_DNA-bd_sf"/>
</dbReference>
<comment type="caution">
    <text evidence="5">The sequence shown here is derived from an EMBL/GenBank/DDBJ whole genome shotgun (WGS) entry which is preliminary data.</text>
</comment>
<dbReference type="PANTHER" id="PTHR43132:SF8">
    <property type="entry name" value="HTH-TYPE TRANSCRIPTIONAL REGULATOR KMTR"/>
    <property type="match status" value="1"/>
</dbReference>
<dbReference type="CDD" id="cd00090">
    <property type="entry name" value="HTH_ARSR"/>
    <property type="match status" value="1"/>
</dbReference>
<dbReference type="EMBL" id="JACHJQ010000004">
    <property type="protein sequence ID" value="MBB4907489.1"/>
    <property type="molecule type" value="Genomic_DNA"/>
</dbReference>
<proteinExistence type="predicted"/>
<dbReference type="PANTHER" id="PTHR43132">
    <property type="entry name" value="ARSENICAL RESISTANCE OPERON REPRESSOR ARSR-RELATED"/>
    <property type="match status" value="1"/>
</dbReference>
<keyword evidence="6" id="KW-1185">Reference proteome</keyword>
<dbReference type="Gene3D" id="1.10.10.10">
    <property type="entry name" value="Winged helix-like DNA-binding domain superfamily/Winged helix DNA-binding domain"/>
    <property type="match status" value="1"/>
</dbReference>
<dbReference type="InterPro" id="IPR036390">
    <property type="entry name" value="WH_DNA-bd_sf"/>
</dbReference>
<evidence type="ECO:0000256" key="1">
    <source>
        <dbReference type="ARBA" id="ARBA00023015"/>
    </source>
</evidence>
<protein>
    <submittedName>
        <fullName evidence="5">DNA-binding transcriptional ArsR family regulator</fullName>
    </submittedName>
</protein>
<keyword evidence="2 5" id="KW-0238">DNA-binding</keyword>
<dbReference type="SUPFAM" id="SSF46785">
    <property type="entry name" value="Winged helix' DNA-binding domain"/>
    <property type="match status" value="1"/>
</dbReference>
<sequence length="322" mass="35249">MAVTFRLTTTTTCRWAISPLRETTSAVRLLTHPDRQGYHQPWLRAVAPALDELDLTPLLQVMRFTYNPDFLMPPPDGPGPAIADELALVRRTPVARVRAELSQCLHTQHGRRLPPPAQALVDHPLRARALLADTLEACWERLIAPWWPRLRDVLAGDIAYRTGVLADSGLAAVLTDLHPSVAWDDPVLTVEVGADGHREVGEAGLVLMPSTFEWPHVGVMMDEPWLPTIDYPARGIAALWAPRSDPPAALARLLGHTRAVLLAALTEPTSTTGLARRCGLPNSTVSEHLTVLRDAGLVATHRVGRWLRHTRTPLGTQLTGGS</sequence>
<evidence type="ECO:0000256" key="3">
    <source>
        <dbReference type="ARBA" id="ARBA00023163"/>
    </source>
</evidence>
<dbReference type="InterPro" id="IPR051011">
    <property type="entry name" value="Metal_resp_trans_reg"/>
</dbReference>
<evidence type="ECO:0000259" key="4">
    <source>
        <dbReference type="SMART" id="SM00418"/>
    </source>
</evidence>
<reference evidence="5 6" key="1">
    <citation type="submission" date="2020-08" db="EMBL/GenBank/DDBJ databases">
        <title>Genomic Encyclopedia of Type Strains, Phase III (KMG-III): the genomes of soil and plant-associated and newly described type strains.</title>
        <authorList>
            <person name="Whitman W."/>
        </authorList>
    </citation>
    <scope>NUCLEOTIDE SEQUENCE [LARGE SCALE GENOMIC DNA]</scope>
    <source>
        <strain evidence="5 6">CECT 8960</strain>
    </source>
</reference>
<dbReference type="Proteomes" id="UP000520767">
    <property type="component" value="Unassembled WGS sequence"/>
</dbReference>
<dbReference type="GO" id="GO:0003700">
    <property type="term" value="F:DNA-binding transcription factor activity"/>
    <property type="evidence" value="ECO:0007669"/>
    <property type="project" value="InterPro"/>
</dbReference>
<dbReference type="InterPro" id="IPR045981">
    <property type="entry name" value="DUF5937"/>
</dbReference>
<name>A0A7W7Q678_9PSEU</name>
<dbReference type="Pfam" id="PF19361">
    <property type="entry name" value="DUF5937"/>
    <property type="match status" value="1"/>
</dbReference>
<gene>
    <name evidence="5" type="ORF">FHR82_003731</name>
</gene>
<dbReference type="InterPro" id="IPR011991">
    <property type="entry name" value="ArsR-like_HTH"/>
</dbReference>
<dbReference type="Pfam" id="PF12840">
    <property type="entry name" value="HTH_20"/>
    <property type="match status" value="1"/>
</dbReference>
<dbReference type="RefSeq" id="WP_184811680.1">
    <property type="nucleotide sequence ID" value="NZ_JACHJQ010000004.1"/>
</dbReference>
<feature type="domain" description="HTH arsR-type" evidence="4">
    <location>
        <begin position="249"/>
        <end position="319"/>
    </location>
</feature>